<dbReference type="AlphaFoldDB" id="A0A1R3KCV0"/>
<name>A0A1R3KCV0_COCAP</name>
<gene>
    <name evidence="1" type="ORF">CCACVL1_02115</name>
</gene>
<proteinExistence type="predicted"/>
<evidence type="ECO:0000313" key="2">
    <source>
        <dbReference type="Proteomes" id="UP000188268"/>
    </source>
</evidence>
<reference evidence="1 2" key="1">
    <citation type="submission" date="2013-09" db="EMBL/GenBank/DDBJ databases">
        <title>Corchorus capsularis genome sequencing.</title>
        <authorList>
            <person name="Alam M."/>
            <person name="Haque M.S."/>
            <person name="Islam M.S."/>
            <person name="Emdad E.M."/>
            <person name="Islam M.M."/>
            <person name="Ahmed B."/>
            <person name="Halim A."/>
            <person name="Hossen Q.M.M."/>
            <person name="Hossain M.Z."/>
            <person name="Ahmed R."/>
            <person name="Khan M.M."/>
            <person name="Islam R."/>
            <person name="Rashid M.M."/>
            <person name="Khan S.A."/>
            <person name="Rahman M.S."/>
            <person name="Alam M."/>
        </authorList>
    </citation>
    <scope>NUCLEOTIDE SEQUENCE [LARGE SCALE GENOMIC DNA]</scope>
    <source>
        <strain evidence="2">cv. CVL-1</strain>
        <tissue evidence="1">Whole seedling</tissue>
    </source>
</reference>
<comment type="caution">
    <text evidence="1">The sequence shown here is derived from an EMBL/GenBank/DDBJ whole genome shotgun (WGS) entry which is preliminary data.</text>
</comment>
<sequence>MNFVTSTSNNTRVLPALRY</sequence>
<accession>A0A1R3KCV0</accession>
<keyword evidence="2" id="KW-1185">Reference proteome</keyword>
<evidence type="ECO:0000313" key="1">
    <source>
        <dbReference type="EMBL" id="OMP04874.1"/>
    </source>
</evidence>
<organism evidence="1 2">
    <name type="scientific">Corchorus capsularis</name>
    <name type="common">Jute</name>
    <dbReference type="NCBI Taxonomy" id="210143"/>
    <lineage>
        <taxon>Eukaryota</taxon>
        <taxon>Viridiplantae</taxon>
        <taxon>Streptophyta</taxon>
        <taxon>Embryophyta</taxon>
        <taxon>Tracheophyta</taxon>
        <taxon>Spermatophyta</taxon>
        <taxon>Magnoliopsida</taxon>
        <taxon>eudicotyledons</taxon>
        <taxon>Gunneridae</taxon>
        <taxon>Pentapetalae</taxon>
        <taxon>rosids</taxon>
        <taxon>malvids</taxon>
        <taxon>Malvales</taxon>
        <taxon>Malvaceae</taxon>
        <taxon>Grewioideae</taxon>
        <taxon>Apeibeae</taxon>
        <taxon>Corchorus</taxon>
    </lineage>
</organism>
<dbReference type="EMBL" id="AWWV01005573">
    <property type="protein sequence ID" value="OMP04874.1"/>
    <property type="molecule type" value="Genomic_DNA"/>
</dbReference>
<protein>
    <submittedName>
        <fullName evidence="1">Uncharacterized protein</fullName>
    </submittedName>
</protein>
<dbReference type="Proteomes" id="UP000188268">
    <property type="component" value="Unassembled WGS sequence"/>
</dbReference>